<evidence type="ECO:0000256" key="5">
    <source>
        <dbReference type="SAM" id="MobiDB-lite"/>
    </source>
</evidence>
<dbReference type="InterPro" id="IPR052706">
    <property type="entry name" value="Membrane-Transporter-like"/>
</dbReference>
<dbReference type="EnsemblFungi" id="MAPG_03259T0">
    <property type="protein sequence ID" value="MAPG_03259T0"/>
    <property type="gene ID" value="MAPG_03259"/>
</dbReference>
<feature type="transmembrane region" description="Helical" evidence="6">
    <location>
        <begin position="569"/>
        <end position="588"/>
    </location>
</feature>
<dbReference type="CDD" id="cd07042">
    <property type="entry name" value="STAS_SulP_like_sulfate_transporter"/>
    <property type="match status" value="1"/>
</dbReference>
<evidence type="ECO:0000256" key="4">
    <source>
        <dbReference type="ARBA" id="ARBA00023136"/>
    </source>
</evidence>
<protein>
    <submittedName>
        <fullName evidence="9">Sulfate transporter</fullName>
    </submittedName>
</protein>
<accession>A0A0C4DTJ1</accession>
<dbReference type="Pfam" id="PF01740">
    <property type="entry name" value="STAS"/>
    <property type="match status" value="1"/>
</dbReference>
<gene>
    <name evidence="9" type="ORF">MAPG_03259</name>
</gene>
<dbReference type="Pfam" id="PF00916">
    <property type="entry name" value="Sulfate_transp"/>
    <property type="match status" value="1"/>
</dbReference>
<dbReference type="PANTHER" id="PTHR43310">
    <property type="entry name" value="SULFATE TRANSPORTER YBAR-RELATED"/>
    <property type="match status" value="1"/>
</dbReference>
<dbReference type="GO" id="GO:0034490">
    <property type="term" value="P:basic amino acid transmembrane import into vacuole"/>
    <property type="evidence" value="ECO:0007669"/>
    <property type="project" value="EnsemblFungi"/>
</dbReference>
<dbReference type="EMBL" id="ADBL01000787">
    <property type="status" value="NOT_ANNOTATED_CDS"/>
    <property type="molecule type" value="Genomic_DNA"/>
</dbReference>
<feature type="transmembrane region" description="Helical" evidence="6">
    <location>
        <begin position="403"/>
        <end position="425"/>
    </location>
</feature>
<evidence type="ECO:0000313" key="11">
    <source>
        <dbReference type="Proteomes" id="UP000011715"/>
    </source>
</evidence>
<dbReference type="STRING" id="644358.A0A0C4DTJ1"/>
<dbReference type="PROSITE" id="PS50042">
    <property type="entry name" value="CNMP_BINDING_3"/>
    <property type="match status" value="1"/>
</dbReference>
<feature type="compositionally biased region" description="Polar residues" evidence="5">
    <location>
        <begin position="32"/>
        <end position="57"/>
    </location>
</feature>
<dbReference type="SUPFAM" id="SSF52091">
    <property type="entry name" value="SpoIIaa-like"/>
    <property type="match status" value="1"/>
</dbReference>
<reference evidence="9" key="2">
    <citation type="submission" date="2010-05" db="EMBL/GenBank/DDBJ databases">
        <title>The Genome Sequence of Magnaporthe poae strain ATCC 64411.</title>
        <authorList>
            <consortium name="The Broad Institute Genome Sequencing Platform"/>
            <consortium name="Broad Institute Genome Sequencing Center for Infectious Disease"/>
            <person name="Ma L.-J."/>
            <person name="Dead R."/>
            <person name="Young S."/>
            <person name="Zeng Q."/>
            <person name="Koehrsen M."/>
            <person name="Alvarado L."/>
            <person name="Berlin A."/>
            <person name="Chapman S.B."/>
            <person name="Chen Z."/>
            <person name="Freedman E."/>
            <person name="Gellesch M."/>
            <person name="Goldberg J."/>
            <person name="Griggs A."/>
            <person name="Gujja S."/>
            <person name="Heilman E.R."/>
            <person name="Heiman D."/>
            <person name="Hepburn T."/>
            <person name="Howarth C."/>
            <person name="Jen D."/>
            <person name="Larson L."/>
            <person name="Mehta T."/>
            <person name="Neiman D."/>
            <person name="Pearson M."/>
            <person name="Roberts A."/>
            <person name="Saif S."/>
            <person name="Shea T."/>
            <person name="Shenoy N."/>
            <person name="Sisk P."/>
            <person name="Stolte C."/>
            <person name="Sykes S."/>
            <person name="Walk T."/>
            <person name="White J."/>
            <person name="Yandava C."/>
            <person name="Haas B."/>
            <person name="Nusbaum C."/>
            <person name="Birren B."/>
        </authorList>
    </citation>
    <scope>NUCLEOTIDE SEQUENCE</scope>
    <source>
        <strain evidence="9">ATCC 64411</strain>
    </source>
</reference>
<proteinExistence type="predicted"/>
<dbReference type="CDD" id="cd00038">
    <property type="entry name" value="CAP_ED"/>
    <property type="match status" value="1"/>
</dbReference>
<comment type="subcellular location">
    <subcellularLocation>
        <location evidence="1">Membrane</location>
        <topology evidence="1">Multi-pass membrane protein</topology>
    </subcellularLocation>
</comment>
<dbReference type="InterPro" id="IPR036513">
    <property type="entry name" value="STAS_dom_sf"/>
</dbReference>
<evidence type="ECO:0000256" key="1">
    <source>
        <dbReference type="ARBA" id="ARBA00004141"/>
    </source>
</evidence>
<feature type="region of interest" description="Disordered" evidence="5">
    <location>
        <begin position="1"/>
        <end position="222"/>
    </location>
</feature>
<dbReference type="GO" id="GO:0015174">
    <property type="term" value="F:basic amino acid transmembrane transporter activity"/>
    <property type="evidence" value="ECO:0007669"/>
    <property type="project" value="EnsemblFungi"/>
</dbReference>
<organism evidence="10 11">
    <name type="scientific">Magnaporthiopsis poae (strain ATCC 64411 / 73-15)</name>
    <name type="common">Kentucky bluegrass fungus</name>
    <name type="synonym">Magnaporthe poae</name>
    <dbReference type="NCBI Taxonomy" id="644358"/>
    <lineage>
        <taxon>Eukaryota</taxon>
        <taxon>Fungi</taxon>
        <taxon>Dikarya</taxon>
        <taxon>Ascomycota</taxon>
        <taxon>Pezizomycotina</taxon>
        <taxon>Sordariomycetes</taxon>
        <taxon>Sordariomycetidae</taxon>
        <taxon>Magnaporthales</taxon>
        <taxon>Magnaporthaceae</taxon>
        <taxon>Magnaporthiopsis</taxon>
    </lineage>
</organism>
<dbReference type="GO" id="GO:0000329">
    <property type="term" value="C:fungal-type vacuole membrane"/>
    <property type="evidence" value="ECO:0007669"/>
    <property type="project" value="EnsemblFungi"/>
</dbReference>
<dbReference type="InterPro" id="IPR018490">
    <property type="entry name" value="cNMP-bd_dom_sf"/>
</dbReference>
<dbReference type="Gene3D" id="3.30.750.24">
    <property type="entry name" value="STAS domain"/>
    <property type="match status" value="1"/>
</dbReference>
<feature type="transmembrane region" description="Helical" evidence="6">
    <location>
        <begin position="509"/>
        <end position="529"/>
    </location>
</feature>
<evidence type="ECO:0000256" key="2">
    <source>
        <dbReference type="ARBA" id="ARBA00022692"/>
    </source>
</evidence>
<keyword evidence="4 6" id="KW-0472">Membrane</keyword>
<dbReference type="eggNOG" id="KOG0236">
    <property type="taxonomic scope" value="Eukaryota"/>
</dbReference>
<dbReference type="SMART" id="SM00100">
    <property type="entry name" value="cNMP"/>
    <property type="match status" value="1"/>
</dbReference>
<dbReference type="PANTHER" id="PTHR43310:SF4">
    <property type="entry name" value="AFR304WP"/>
    <property type="match status" value="1"/>
</dbReference>
<dbReference type="Gene3D" id="2.60.120.10">
    <property type="entry name" value="Jelly Rolls"/>
    <property type="match status" value="1"/>
</dbReference>
<reference evidence="10" key="4">
    <citation type="journal article" date="2015" name="G3 (Bethesda)">
        <title>Genome sequences of three phytopathogenic species of the Magnaporthaceae family of fungi.</title>
        <authorList>
            <person name="Okagaki L.H."/>
            <person name="Nunes C.C."/>
            <person name="Sailsbery J."/>
            <person name="Clay B."/>
            <person name="Brown D."/>
            <person name="John T."/>
            <person name="Oh Y."/>
            <person name="Young N."/>
            <person name="Fitzgerald M."/>
            <person name="Haas B.J."/>
            <person name="Zeng Q."/>
            <person name="Young S."/>
            <person name="Adiconis X."/>
            <person name="Fan L."/>
            <person name="Levin J.Z."/>
            <person name="Mitchell T.K."/>
            <person name="Okubara P.A."/>
            <person name="Farman M.L."/>
            <person name="Kohn L.M."/>
            <person name="Birren B."/>
            <person name="Ma L.-J."/>
            <person name="Dean R.A."/>
        </authorList>
    </citation>
    <scope>NUCLEOTIDE SEQUENCE</scope>
    <source>
        <strain evidence="10">ATCC 64411 / 73-15</strain>
    </source>
</reference>
<keyword evidence="3 6" id="KW-1133">Transmembrane helix</keyword>
<feature type="transmembrane region" description="Helical" evidence="6">
    <location>
        <begin position="300"/>
        <end position="325"/>
    </location>
</feature>
<dbReference type="Proteomes" id="UP000011715">
    <property type="component" value="Unassembled WGS sequence"/>
</dbReference>
<sequence>MTSPVSRFSPFSSSWRGRSSGSVHSQEPAAHDTSNGASALSTLNHQDARGLSSSLTASHREPIRSFIHGSVRDQPAPVDSAQYARSVREDTAELASYLLSDQSSRRGAPTFLNRQRSNSHRPPRDISQPSSNSVLDDVEVGPARDSGFTQDASDLPFGGPLEEEDSDIAGPSIISNMLRRSPPEMPGSLADPDETPASGRTLSVGPTTVDPNDWETHQKQGRQDVEADLLTETTPLLRVRSLPSPAMSDPGLDSDLEDQKFSQPRPWLGALSNTGRRIAGAASALFDAARDQPASFERKSLWNTLVVAPVSCLPAVVVGLLLNILDALSYGMILFPLGNPVFANLGPAGISIFYVSTIVSQLTFSTGSIFKGGIGSELIEVVPFFHSMAYSIHGHIGDGDDNAVIASTIVAYALSSILTGIVFYLMGHFKFGYVVGFIPRHILVGCIGGVGWFLVATGFEVSARIDGSFEYNLDTLQKLTRPDTIPLWATPLALALVLFYCQKTIQSKFFLPLYICGIPLVFYFFVFTLDTLDMDTLRHGGWIFEGPTADEPWWYFYTLYDFTAVRWDAVAQTIPAMFALTFFGILHVPINVPALAISTGEDNVDLNHELKLHGYSNLLSGLCGSIQNYLVYANTIFFMRSGADSRLAGFELAALTCGVMIIGPKLIGFIPIMMVGCLIFDLGFELLLEALWSPRKKLKMLEYLTVIAIVLIMGIYDFVIGIGVGILMAFVSMIFQTSRVSAVRAGWSGEVVGSTVRRNPSQQHFLHQVGRQIYVVKLSGYLFFGTIVGVEKTIRDLITDDAFRERPIKFLILDLHQVTGLDYSAGEAFATIHRLLSKKEIVFILSGVDGSSTLCHNLRAVGVGEDEASMLPDLNSALESCENELLKTLYAQQEAVKAPPAQVGASSLEVPISDRSPGPLEQMASSPRRSHLYEAATRLVDAAKTRQSKWQSFREPLRLMLQIFQDLSDKNEDFWFRASSYFTRKEYRSGDVLYRQGEPATGFYLVESGIIRMEYDLPQGYLCESIVAGTTCGELPFFSETNRTATAVVERDCVVWLIDRHSWDRLQKEESDVAKELLRMGLKLTSERMSAMTSYVLTAAS</sequence>
<dbReference type="FunFam" id="2.60.120.10:FF:000141">
    <property type="entry name" value="Sulfate transporter family protein"/>
    <property type="match status" value="1"/>
</dbReference>
<feature type="domain" description="STAS" evidence="8">
    <location>
        <begin position="773"/>
        <end position="881"/>
    </location>
</feature>
<keyword evidence="11" id="KW-1185">Reference proteome</keyword>
<dbReference type="InterPro" id="IPR011547">
    <property type="entry name" value="SLC26A/SulP_dom"/>
</dbReference>
<evidence type="ECO:0000259" key="7">
    <source>
        <dbReference type="PROSITE" id="PS50042"/>
    </source>
</evidence>
<name>A0A0C4DTJ1_MAGP6</name>
<reference evidence="10" key="5">
    <citation type="submission" date="2015-06" db="UniProtKB">
        <authorList>
            <consortium name="EnsemblFungi"/>
        </authorList>
    </citation>
    <scope>IDENTIFICATION</scope>
    <source>
        <strain evidence="10">ATCC 64411</strain>
    </source>
</reference>
<dbReference type="Pfam" id="PF00027">
    <property type="entry name" value="cNMP_binding"/>
    <property type="match status" value="1"/>
</dbReference>
<feature type="transmembrane region" description="Helical" evidence="6">
    <location>
        <begin position="345"/>
        <end position="366"/>
    </location>
</feature>
<feature type="transmembrane region" description="Helical" evidence="6">
    <location>
        <begin position="437"/>
        <end position="459"/>
    </location>
</feature>
<evidence type="ECO:0000256" key="6">
    <source>
        <dbReference type="SAM" id="Phobius"/>
    </source>
</evidence>
<dbReference type="InterPro" id="IPR014710">
    <property type="entry name" value="RmlC-like_jellyroll"/>
</dbReference>
<dbReference type="OMA" id="ENEDFWF"/>
<reference evidence="11" key="1">
    <citation type="submission" date="2010-05" db="EMBL/GenBank/DDBJ databases">
        <title>The genome sequence of Magnaporthe poae strain ATCC 64411.</title>
        <authorList>
            <person name="Ma L.-J."/>
            <person name="Dead R."/>
            <person name="Young S."/>
            <person name="Zeng Q."/>
            <person name="Koehrsen M."/>
            <person name="Alvarado L."/>
            <person name="Berlin A."/>
            <person name="Chapman S.B."/>
            <person name="Chen Z."/>
            <person name="Freedman E."/>
            <person name="Gellesch M."/>
            <person name="Goldberg J."/>
            <person name="Griggs A."/>
            <person name="Gujja S."/>
            <person name="Heilman E.R."/>
            <person name="Heiman D."/>
            <person name="Hepburn T."/>
            <person name="Howarth C."/>
            <person name="Jen D."/>
            <person name="Larson L."/>
            <person name="Mehta T."/>
            <person name="Neiman D."/>
            <person name="Pearson M."/>
            <person name="Roberts A."/>
            <person name="Saif S."/>
            <person name="Shea T."/>
            <person name="Shenoy N."/>
            <person name="Sisk P."/>
            <person name="Stolte C."/>
            <person name="Sykes S."/>
            <person name="Walk T."/>
            <person name="White J."/>
            <person name="Yandava C."/>
            <person name="Haas B."/>
            <person name="Nusbaum C."/>
            <person name="Birren B."/>
        </authorList>
    </citation>
    <scope>NUCLEOTIDE SEQUENCE [LARGE SCALE GENOMIC DNA]</scope>
    <source>
        <strain evidence="11">ATCC 64411 / 73-15</strain>
    </source>
</reference>
<reference evidence="9" key="3">
    <citation type="submission" date="2011-03" db="EMBL/GenBank/DDBJ databases">
        <title>Annotation of Magnaporthe poae ATCC 64411.</title>
        <authorList>
            <person name="Ma L.-J."/>
            <person name="Dead R."/>
            <person name="Young S.K."/>
            <person name="Zeng Q."/>
            <person name="Gargeya S."/>
            <person name="Fitzgerald M."/>
            <person name="Haas B."/>
            <person name="Abouelleil A."/>
            <person name="Alvarado L."/>
            <person name="Arachchi H.M."/>
            <person name="Berlin A."/>
            <person name="Brown A."/>
            <person name="Chapman S.B."/>
            <person name="Chen Z."/>
            <person name="Dunbar C."/>
            <person name="Freedman E."/>
            <person name="Gearin G."/>
            <person name="Gellesch M."/>
            <person name="Goldberg J."/>
            <person name="Griggs A."/>
            <person name="Gujja S."/>
            <person name="Heiman D."/>
            <person name="Howarth C."/>
            <person name="Larson L."/>
            <person name="Lui A."/>
            <person name="MacDonald P.J.P."/>
            <person name="Mehta T."/>
            <person name="Montmayeur A."/>
            <person name="Murphy C."/>
            <person name="Neiman D."/>
            <person name="Pearson M."/>
            <person name="Priest M."/>
            <person name="Roberts A."/>
            <person name="Saif S."/>
            <person name="Shea T."/>
            <person name="Shenoy N."/>
            <person name="Sisk P."/>
            <person name="Stolte C."/>
            <person name="Sykes S."/>
            <person name="Yandava C."/>
            <person name="Wortman J."/>
            <person name="Nusbaum C."/>
            <person name="Birren B."/>
        </authorList>
    </citation>
    <scope>NUCLEOTIDE SEQUENCE</scope>
    <source>
        <strain evidence="9">ATCC 64411</strain>
    </source>
</reference>
<feature type="transmembrane region" description="Helical" evidence="6">
    <location>
        <begin position="703"/>
        <end position="735"/>
    </location>
</feature>
<feature type="transmembrane region" description="Helical" evidence="6">
    <location>
        <begin position="669"/>
        <end position="691"/>
    </location>
</feature>
<dbReference type="OrthoDB" id="409725at2759"/>
<evidence type="ECO:0000313" key="9">
    <source>
        <dbReference type="EMBL" id="KLU84214.1"/>
    </source>
</evidence>
<evidence type="ECO:0000313" key="10">
    <source>
        <dbReference type="EnsemblFungi" id="MAPG_03259T0"/>
    </source>
</evidence>
<evidence type="ECO:0000259" key="8">
    <source>
        <dbReference type="PROSITE" id="PS50801"/>
    </source>
</evidence>
<feature type="domain" description="Cyclic nucleotide-binding" evidence="7">
    <location>
        <begin position="985"/>
        <end position="1084"/>
    </location>
</feature>
<evidence type="ECO:0000256" key="3">
    <source>
        <dbReference type="ARBA" id="ARBA00022989"/>
    </source>
</evidence>
<dbReference type="InterPro" id="IPR002645">
    <property type="entry name" value="STAS_dom"/>
</dbReference>
<keyword evidence="2 6" id="KW-0812">Transmembrane</keyword>
<feature type="transmembrane region" description="Helical" evidence="6">
    <location>
        <begin position="485"/>
        <end position="502"/>
    </location>
</feature>
<dbReference type="PROSITE" id="PS50801">
    <property type="entry name" value="STAS"/>
    <property type="match status" value="1"/>
</dbReference>
<dbReference type="EMBL" id="GL876967">
    <property type="protein sequence ID" value="KLU84214.1"/>
    <property type="molecule type" value="Genomic_DNA"/>
</dbReference>
<feature type="compositionally biased region" description="Low complexity" evidence="5">
    <location>
        <begin position="1"/>
        <end position="25"/>
    </location>
</feature>
<dbReference type="VEuPathDB" id="FungiDB:MAPG_03259"/>
<dbReference type="SUPFAM" id="SSF51206">
    <property type="entry name" value="cAMP-binding domain-like"/>
    <property type="match status" value="1"/>
</dbReference>
<dbReference type="InterPro" id="IPR000595">
    <property type="entry name" value="cNMP-bd_dom"/>
</dbReference>
<feature type="compositionally biased region" description="Polar residues" evidence="5">
    <location>
        <begin position="198"/>
        <end position="210"/>
    </location>
</feature>
<dbReference type="AlphaFoldDB" id="A0A0C4DTJ1"/>
<feature type="region of interest" description="Disordered" evidence="5">
    <location>
        <begin position="907"/>
        <end position="927"/>
    </location>
</feature>